<keyword evidence="3" id="KW-1185">Reference proteome</keyword>
<evidence type="ECO:0000313" key="3">
    <source>
        <dbReference type="Proteomes" id="UP000272729"/>
    </source>
</evidence>
<sequence length="310" mass="34403">MNEAELVELLRERADIPDEGHRTRVEGVRAKVRRSRWQQAGGILAAVVVVLAGLLYAVPRGPSSDPADPPGESLPTYQDGYRFSTTAFATLPERTKEVTYEVKGDFLVYAHCAITDLHRTTILIKVNDRVWYDGPCDRNGGPVLPPRDARTAYGIRLGQPIRIELSLPDPAARTGRWGIRIGEAVAFADYSFPPRPSQLAALPRGDQVVAWSHPEHPDGQFETRFPWPDAGELVLWTNSPGRFRVFVNGVPVVEAVFFDYGVHWAPSGPISEWSRLYGLDVKPGQEVVLLVIPERAAGQWQVTQSPAQPR</sequence>
<dbReference type="Proteomes" id="UP000272729">
    <property type="component" value="Unassembled WGS sequence"/>
</dbReference>
<organism evidence="2 3">
    <name type="scientific">Saccharothrix variisporea</name>
    <dbReference type="NCBI Taxonomy" id="543527"/>
    <lineage>
        <taxon>Bacteria</taxon>
        <taxon>Bacillati</taxon>
        <taxon>Actinomycetota</taxon>
        <taxon>Actinomycetes</taxon>
        <taxon>Pseudonocardiales</taxon>
        <taxon>Pseudonocardiaceae</taxon>
        <taxon>Saccharothrix</taxon>
    </lineage>
</organism>
<keyword evidence="1" id="KW-1133">Transmembrane helix</keyword>
<protein>
    <submittedName>
        <fullName evidence="2">Uncharacterized protein</fullName>
    </submittedName>
</protein>
<keyword evidence="1" id="KW-0472">Membrane</keyword>
<gene>
    <name evidence="2" type="ORF">DFJ66_1265</name>
</gene>
<reference evidence="2 3" key="1">
    <citation type="submission" date="2018-10" db="EMBL/GenBank/DDBJ databases">
        <title>Sequencing the genomes of 1000 actinobacteria strains.</title>
        <authorList>
            <person name="Klenk H.-P."/>
        </authorList>
    </citation>
    <scope>NUCLEOTIDE SEQUENCE [LARGE SCALE GENOMIC DNA]</scope>
    <source>
        <strain evidence="2 3">DSM 43911</strain>
    </source>
</reference>
<comment type="caution">
    <text evidence="2">The sequence shown here is derived from an EMBL/GenBank/DDBJ whole genome shotgun (WGS) entry which is preliminary data.</text>
</comment>
<dbReference type="EMBL" id="RBXR01000001">
    <property type="protein sequence ID" value="RKT68084.1"/>
    <property type="molecule type" value="Genomic_DNA"/>
</dbReference>
<proteinExistence type="predicted"/>
<dbReference type="OrthoDB" id="3691412at2"/>
<keyword evidence="1" id="KW-0812">Transmembrane</keyword>
<dbReference type="AlphaFoldDB" id="A0A495X4P7"/>
<name>A0A495X4P7_9PSEU</name>
<accession>A0A495X4P7</accession>
<dbReference type="RefSeq" id="WP_121218823.1">
    <property type="nucleotide sequence ID" value="NZ_JBIUBA010000047.1"/>
</dbReference>
<evidence type="ECO:0000313" key="2">
    <source>
        <dbReference type="EMBL" id="RKT68084.1"/>
    </source>
</evidence>
<feature type="transmembrane region" description="Helical" evidence="1">
    <location>
        <begin position="40"/>
        <end position="58"/>
    </location>
</feature>
<evidence type="ECO:0000256" key="1">
    <source>
        <dbReference type="SAM" id="Phobius"/>
    </source>
</evidence>